<dbReference type="OrthoDB" id="9815404at2"/>
<dbReference type="GO" id="GO:0016798">
    <property type="term" value="F:hydrolase activity, acting on glycosyl bonds"/>
    <property type="evidence" value="ECO:0007669"/>
    <property type="project" value="UniProtKB-KW"/>
</dbReference>
<organism evidence="6 7">
    <name type="scientific">Streptomyces actuosus</name>
    <dbReference type="NCBI Taxonomy" id="1885"/>
    <lineage>
        <taxon>Bacteria</taxon>
        <taxon>Bacillati</taxon>
        <taxon>Actinomycetota</taxon>
        <taxon>Actinomycetes</taxon>
        <taxon>Kitasatosporales</taxon>
        <taxon>Streptomycetaceae</taxon>
        <taxon>Streptomyces</taxon>
    </lineage>
</organism>
<dbReference type="Proteomes" id="UP000247634">
    <property type="component" value="Chromosome"/>
</dbReference>
<evidence type="ECO:0000256" key="2">
    <source>
        <dbReference type="ARBA" id="ARBA00023326"/>
    </source>
</evidence>
<evidence type="ECO:0000256" key="1">
    <source>
        <dbReference type="ARBA" id="ARBA00023295"/>
    </source>
</evidence>
<gene>
    <name evidence="6" type="ORF">DMT42_20775</name>
</gene>
<feature type="domain" description="PA14" evidence="5">
    <location>
        <begin position="37"/>
        <end position="175"/>
    </location>
</feature>
<dbReference type="InterPro" id="IPR003961">
    <property type="entry name" value="FN3_dom"/>
</dbReference>
<proteinExistence type="predicted"/>
<feature type="signal peptide" evidence="3">
    <location>
        <begin position="1"/>
        <end position="34"/>
    </location>
</feature>
<dbReference type="EMBL" id="CP029788">
    <property type="protein sequence ID" value="AWT44489.1"/>
    <property type="molecule type" value="Genomic_DNA"/>
</dbReference>
<dbReference type="AlphaFoldDB" id="A0A2U9P3Y8"/>
<feature type="domain" description="Fibronectin type-III" evidence="4">
    <location>
        <begin position="458"/>
        <end position="552"/>
    </location>
</feature>
<dbReference type="InterPro" id="IPR037524">
    <property type="entry name" value="PA14/GLEYA"/>
</dbReference>
<keyword evidence="7" id="KW-1185">Reference proteome</keyword>
<dbReference type="SUPFAM" id="SSF56988">
    <property type="entry name" value="Anthrax protective antigen"/>
    <property type="match status" value="1"/>
</dbReference>
<keyword evidence="2" id="KW-0119">Carbohydrate metabolism</keyword>
<keyword evidence="3" id="KW-0732">Signal</keyword>
<dbReference type="SUPFAM" id="SSF49265">
    <property type="entry name" value="Fibronectin type III"/>
    <property type="match status" value="2"/>
</dbReference>
<keyword evidence="1" id="KW-0378">Hydrolase</keyword>
<dbReference type="Pfam" id="PF07691">
    <property type="entry name" value="PA14"/>
    <property type="match status" value="1"/>
</dbReference>
<keyword evidence="2" id="KW-0624">Polysaccharide degradation</keyword>
<dbReference type="KEGG" id="sact:DMT42_20775"/>
<dbReference type="PROSITE" id="PS51820">
    <property type="entry name" value="PA14"/>
    <property type="match status" value="1"/>
</dbReference>
<evidence type="ECO:0000313" key="7">
    <source>
        <dbReference type="Proteomes" id="UP000247634"/>
    </source>
</evidence>
<evidence type="ECO:0000259" key="5">
    <source>
        <dbReference type="PROSITE" id="PS51820"/>
    </source>
</evidence>
<protein>
    <submittedName>
        <fullName evidence="6">Cellulose 1,4-beta-cellobiosidase</fullName>
    </submittedName>
</protein>
<dbReference type="CDD" id="cd00063">
    <property type="entry name" value="FN3"/>
    <property type="match status" value="2"/>
</dbReference>
<dbReference type="SMART" id="SM00060">
    <property type="entry name" value="FN3"/>
    <property type="match status" value="4"/>
</dbReference>
<dbReference type="PROSITE" id="PS50853">
    <property type="entry name" value="FN3"/>
    <property type="match status" value="2"/>
</dbReference>
<accession>A0A2U9P3Y8</accession>
<dbReference type="Gene3D" id="2.60.40.10">
    <property type="entry name" value="Immunoglobulins"/>
    <property type="match status" value="4"/>
</dbReference>
<keyword evidence="1" id="KW-0326">Glycosidase</keyword>
<dbReference type="InterPro" id="IPR013783">
    <property type="entry name" value="Ig-like_fold"/>
</dbReference>
<evidence type="ECO:0000256" key="3">
    <source>
        <dbReference type="SAM" id="SignalP"/>
    </source>
</evidence>
<dbReference type="SMART" id="SM00758">
    <property type="entry name" value="PA14"/>
    <property type="match status" value="1"/>
</dbReference>
<reference evidence="6 7" key="1">
    <citation type="submission" date="2018-06" db="EMBL/GenBank/DDBJ databases">
        <title>The complete genome sequence of a nosiheptide producer Streptomyces actuosus ATCC 25421: deducing the ability of producing a new class III lantibiotics.</title>
        <authorList>
            <person name="Liu W."/>
            <person name="Sun F."/>
            <person name="Hu Y."/>
        </authorList>
    </citation>
    <scope>NUCLEOTIDE SEQUENCE [LARGE SCALE GENOMIC DNA]</scope>
    <source>
        <strain evidence="6 7">ATCC 25421</strain>
    </source>
</reference>
<dbReference type="InterPro" id="IPR011658">
    <property type="entry name" value="PA14_dom"/>
</dbReference>
<dbReference type="GO" id="GO:0000272">
    <property type="term" value="P:polysaccharide catabolic process"/>
    <property type="evidence" value="ECO:0007669"/>
    <property type="project" value="UniProtKB-KW"/>
</dbReference>
<feature type="domain" description="Fibronectin type-III" evidence="4">
    <location>
        <begin position="172"/>
        <end position="267"/>
    </location>
</feature>
<evidence type="ECO:0000259" key="4">
    <source>
        <dbReference type="PROSITE" id="PS50853"/>
    </source>
</evidence>
<sequence length="648" mass="67150">MTRRPGRTPIATATTVVLATAGGLLTTAATPASAAGCTSPTYTRQFFANTTFSGTPKRTDCDAGVDEYWSGSPATGVPADNFSVRWTVTRDFGSGGPFSLAVRGQDGMRVYLDGYRKIDLWKGTSTTVSKTVNLNLPAGKHTLRVDYVNWSGVAAVKFGYAPITSATYDKVKPLAPTGAAVAYDAATSKAKLTWARNREMDLAGYRVYVRVQGTSTWRLVSPLLTTTTFTHYLAPTGTGYAYEVRAVDKAGNESAGSADQYVTTVDRTAPAAPAGVSALRAPGAVQVRWQAVAGAASYRVERAAAAAGPFNVLASGLTGPSYDDRSSDAGRQRWYYRVLARDAAGNTSAPSAVADAGEPDLTGPVAVTGLTALGTTAGNALAWQASSSTDVHHYEVWGAPTGQQDPDGPQPVFGTSYTDPVADAGVPFTYTVVAVDAFGNASPAAPTVAVTRPVPSAVPAPAGLQGTPADAFTTLAWTVPDGTGVTGFRVYRRTDPNGAWTPAGSADASATSYQDTSAPKGTAYYYVVAVDGTGAESVPSGPLTVDRLTPATATGPAAPRAKLVSSGGTRYPVQVGLAPAVEDAGRLLKGYSWTIDGACGSSGTRLTTTDLIEWIPQYTGPCMVTVHAVDAYGRVGEQGTSLEFMVQR</sequence>
<dbReference type="InterPro" id="IPR036116">
    <property type="entry name" value="FN3_sf"/>
</dbReference>
<feature type="chain" id="PRO_5015976551" evidence="3">
    <location>
        <begin position="35"/>
        <end position="648"/>
    </location>
</feature>
<name>A0A2U9P3Y8_STRAS</name>
<dbReference type="RefSeq" id="WP_110629390.1">
    <property type="nucleotide sequence ID" value="NZ_CP029788.1"/>
</dbReference>
<evidence type="ECO:0000313" key="6">
    <source>
        <dbReference type="EMBL" id="AWT44489.1"/>
    </source>
</evidence>